<feature type="chain" id="PRO_5045227125" evidence="1">
    <location>
        <begin position="21"/>
        <end position="59"/>
    </location>
</feature>
<reference evidence="2 3" key="1">
    <citation type="submission" date="2018-09" db="EMBL/GenBank/DDBJ databases">
        <authorList>
            <person name="Livingstone P.G."/>
            <person name="Whitworth D.E."/>
        </authorList>
    </citation>
    <scope>NUCLEOTIDE SEQUENCE [LARGE SCALE GENOMIC DNA]</scope>
    <source>
        <strain evidence="2 3">CA031B</strain>
    </source>
</reference>
<dbReference type="Proteomes" id="UP000278907">
    <property type="component" value="Unassembled WGS sequence"/>
</dbReference>
<evidence type="ECO:0000313" key="2">
    <source>
        <dbReference type="EMBL" id="RKI16328.1"/>
    </source>
</evidence>
<comment type="caution">
    <text evidence="2">The sequence shown here is derived from an EMBL/GenBank/DDBJ whole genome shotgun (WGS) entry which is preliminary data.</text>
</comment>
<sequence length="59" mass="6442">MTAKYFLLNVAICARISVSAATKSSERLAGAFVSQWGQMIFSVPSMRSWASNSKLASHF</sequence>
<protein>
    <submittedName>
        <fullName evidence="2">Uncharacterized protein</fullName>
    </submittedName>
</protein>
<name>A0ABX9QSY2_9BACT</name>
<accession>A0ABX9QSY2</accession>
<dbReference type="EMBL" id="RAWI01000011">
    <property type="protein sequence ID" value="RKI16328.1"/>
    <property type="molecule type" value="Genomic_DNA"/>
</dbReference>
<evidence type="ECO:0000256" key="1">
    <source>
        <dbReference type="SAM" id="SignalP"/>
    </source>
</evidence>
<proteinExistence type="predicted"/>
<feature type="signal peptide" evidence="1">
    <location>
        <begin position="1"/>
        <end position="20"/>
    </location>
</feature>
<keyword evidence="3" id="KW-1185">Reference proteome</keyword>
<organism evidence="2 3">
    <name type="scientific">Corallococcus praedator</name>
    <dbReference type="NCBI Taxonomy" id="2316724"/>
    <lineage>
        <taxon>Bacteria</taxon>
        <taxon>Pseudomonadati</taxon>
        <taxon>Myxococcota</taxon>
        <taxon>Myxococcia</taxon>
        <taxon>Myxococcales</taxon>
        <taxon>Cystobacterineae</taxon>
        <taxon>Myxococcaceae</taxon>
        <taxon>Corallococcus</taxon>
    </lineage>
</organism>
<evidence type="ECO:0000313" key="3">
    <source>
        <dbReference type="Proteomes" id="UP000278907"/>
    </source>
</evidence>
<gene>
    <name evidence="2" type="ORF">D7Y13_02785</name>
</gene>
<keyword evidence="1" id="KW-0732">Signal</keyword>